<dbReference type="InterPro" id="IPR001544">
    <property type="entry name" value="Aminotrans_IV"/>
</dbReference>
<dbReference type="Gene3D" id="3.30.470.10">
    <property type="match status" value="1"/>
</dbReference>
<sequence length="275" mass="31027">MSDEFSLFTSLRYDSRLREVPAMGITGGVWNTDNESPLYMLDFHRDRMLRAASHWKWQAAIDALAGDDGLRNLARMAQEAVGSSQTSPLRLRFLVSREGEITTQKFDTPEKPLENMFPGRLPPPGSSFSRGDPTKKHQFTLLVDQPVTPRSEYTHYKTTKRDMYDSARQRANISPADPKELLIINKNDGSVMEGTVTTPYFWRNGQWVTPPVATTFSWEDGSGGQDGTSRRWALQRGLATEQVVRASSLVDGEECWISNGVRGFIYAKLSLEDQQ</sequence>
<dbReference type="InterPro" id="IPR036038">
    <property type="entry name" value="Aminotransferase-like"/>
</dbReference>
<keyword evidence="2" id="KW-0032">Aminotransferase</keyword>
<dbReference type="AlphaFoldDB" id="A0A9P9EZY2"/>
<keyword evidence="2" id="KW-0808">Transferase</keyword>
<dbReference type="Proteomes" id="UP000717696">
    <property type="component" value="Unassembled WGS sequence"/>
</dbReference>
<dbReference type="EMBL" id="JAGMUU010000007">
    <property type="protein sequence ID" value="KAH7149551.1"/>
    <property type="molecule type" value="Genomic_DNA"/>
</dbReference>
<dbReference type="InterPro" id="IPR043131">
    <property type="entry name" value="BCAT-like_N"/>
</dbReference>
<dbReference type="Pfam" id="PF01063">
    <property type="entry name" value="Aminotran_4"/>
    <property type="match status" value="1"/>
</dbReference>
<comment type="caution">
    <text evidence="2">The sequence shown here is derived from an EMBL/GenBank/DDBJ whole genome shotgun (WGS) entry which is preliminary data.</text>
</comment>
<proteinExistence type="predicted"/>
<dbReference type="OrthoDB" id="5288718at2759"/>
<evidence type="ECO:0000256" key="1">
    <source>
        <dbReference type="SAM" id="MobiDB-lite"/>
    </source>
</evidence>
<dbReference type="Gene3D" id="3.20.10.10">
    <property type="entry name" value="D-amino Acid Aminotransferase, subunit A, domain 2"/>
    <property type="match status" value="1"/>
</dbReference>
<dbReference type="SUPFAM" id="SSF56752">
    <property type="entry name" value="D-aminoacid aminotransferase-like PLP-dependent enzymes"/>
    <property type="match status" value="1"/>
</dbReference>
<reference evidence="2" key="1">
    <citation type="journal article" date="2021" name="Nat. Commun.">
        <title>Genetic determinants of endophytism in the Arabidopsis root mycobiome.</title>
        <authorList>
            <person name="Mesny F."/>
            <person name="Miyauchi S."/>
            <person name="Thiergart T."/>
            <person name="Pickel B."/>
            <person name="Atanasova L."/>
            <person name="Karlsson M."/>
            <person name="Huettel B."/>
            <person name="Barry K.W."/>
            <person name="Haridas S."/>
            <person name="Chen C."/>
            <person name="Bauer D."/>
            <person name="Andreopoulos W."/>
            <person name="Pangilinan J."/>
            <person name="LaButti K."/>
            <person name="Riley R."/>
            <person name="Lipzen A."/>
            <person name="Clum A."/>
            <person name="Drula E."/>
            <person name="Henrissat B."/>
            <person name="Kohler A."/>
            <person name="Grigoriev I.V."/>
            <person name="Martin F.M."/>
            <person name="Hacquard S."/>
        </authorList>
    </citation>
    <scope>NUCLEOTIDE SEQUENCE</scope>
    <source>
        <strain evidence="2">MPI-CAGE-AT-0021</strain>
    </source>
</reference>
<evidence type="ECO:0000313" key="2">
    <source>
        <dbReference type="EMBL" id="KAH7149551.1"/>
    </source>
</evidence>
<keyword evidence="3" id="KW-1185">Reference proteome</keyword>
<protein>
    <submittedName>
        <fullName evidence="2">Aminotransferase</fullName>
    </submittedName>
</protein>
<gene>
    <name evidence="2" type="ORF">B0J13DRAFT_551764</name>
</gene>
<evidence type="ECO:0000313" key="3">
    <source>
        <dbReference type="Proteomes" id="UP000717696"/>
    </source>
</evidence>
<dbReference type="GO" id="GO:0008483">
    <property type="term" value="F:transaminase activity"/>
    <property type="evidence" value="ECO:0007669"/>
    <property type="project" value="UniProtKB-KW"/>
</dbReference>
<dbReference type="InterPro" id="IPR043132">
    <property type="entry name" value="BCAT-like_C"/>
</dbReference>
<name>A0A9P9EZY2_9HYPO</name>
<feature type="region of interest" description="Disordered" evidence="1">
    <location>
        <begin position="109"/>
        <end position="132"/>
    </location>
</feature>
<organism evidence="2 3">
    <name type="scientific">Dactylonectria estremocensis</name>
    <dbReference type="NCBI Taxonomy" id="1079267"/>
    <lineage>
        <taxon>Eukaryota</taxon>
        <taxon>Fungi</taxon>
        <taxon>Dikarya</taxon>
        <taxon>Ascomycota</taxon>
        <taxon>Pezizomycotina</taxon>
        <taxon>Sordariomycetes</taxon>
        <taxon>Hypocreomycetidae</taxon>
        <taxon>Hypocreales</taxon>
        <taxon>Nectriaceae</taxon>
        <taxon>Dactylonectria</taxon>
    </lineage>
</organism>
<accession>A0A9P9EZY2</accession>